<dbReference type="EMBL" id="AP022605">
    <property type="protein sequence ID" value="BBZ09208.1"/>
    <property type="molecule type" value="Genomic_DNA"/>
</dbReference>
<dbReference type="Gene3D" id="1.10.8.1060">
    <property type="entry name" value="Corynebacterium glutamicum thioredoxin-dependent arsenate reductase, N-terminal domain"/>
    <property type="match status" value="1"/>
</dbReference>
<protein>
    <submittedName>
        <fullName evidence="2">Uncharacterized protein</fullName>
    </submittedName>
</protein>
<evidence type="ECO:0000313" key="2">
    <source>
        <dbReference type="EMBL" id="ORV44332.1"/>
    </source>
</evidence>
<reference evidence="2 3" key="1">
    <citation type="submission" date="2016-01" db="EMBL/GenBank/DDBJ databases">
        <title>The new phylogeny of the genus Mycobacterium.</title>
        <authorList>
            <person name="Tarcisio F."/>
            <person name="Conor M."/>
            <person name="Antonella G."/>
            <person name="Elisabetta G."/>
            <person name="Giulia F.S."/>
            <person name="Sara T."/>
            <person name="Anna F."/>
            <person name="Clotilde B."/>
            <person name="Roberto B."/>
            <person name="Veronica D.S."/>
            <person name="Fabio R."/>
            <person name="Monica P."/>
            <person name="Olivier J."/>
            <person name="Enrico T."/>
            <person name="Nicola S."/>
        </authorList>
    </citation>
    <scope>NUCLEOTIDE SEQUENCE [LARGE SCALE GENOMIC DNA]</scope>
    <source>
        <strain evidence="2 3">DSM 44339</strain>
    </source>
</reference>
<dbReference type="Proteomes" id="UP000467201">
    <property type="component" value="Chromosome"/>
</dbReference>
<reference evidence="1 4" key="2">
    <citation type="journal article" date="2019" name="Emerg. Microbes Infect.">
        <title>Comprehensive subspecies identification of 175 nontuberculous mycobacteria species based on 7547 genomic profiles.</title>
        <authorList>
            <person name="Matsumoto Y."/>
            <person name="Kinjo T."/>
            <person name="Motooka D."/>
            <person name="Nabeya D."/>
            <person name="Jung N."/>
            <person name="Uechi K."/>
            <person name="Horii T."/>
            <person name="Iida T."/>
            <person name="Fujita J."/>
            <person name="Nakamura S."/>
        </authorList>
    </citation>
    <scope>NUCLEOTIDE SEQUENCE [LARGE SCALE GENOMIC DNA]</scope>
    <source>
        <strain evidence="1 4">JCM 12405</strain>
    </source>
</reference>
<evidence type="ECO:0000313" key="4">
    <source>
        <dbReference type="Proteomes" id="UP000467201"/>
    </source>
</evidence>
<reference evidence="1" key="3">
    <citation type="submission" date="2020-02" db="EMBL/GenBank/DDBJ databases">
        <authorList>
            <person name="Matsumoto Y."/>
            <person name="Motooka D."/>
            <person name="Nakamura S."/>
        </authorList>
    </citation>
    <scope>NUCLEOTIDE SEQUENCE</scope>
    <source>
        <strain evidence="1">JCM 12405</strain>
    </source>
</reference>
<gene>
    <name evidence="2" type="ORF">AWC01_03370</name>
    <name evidence="1" type="ORF">MDOR_33770</name>
</gene>
<name>A0A1X1TIC5_9MYCO</name>
<evidence type="ECO:0000313" key="3">
    <source>
        <dbReference type="Proteomes" id="UP000193564"/>
    </source>
</evidence>
<accession>A0A1X1TIC5</accession>
<dbReference type="Proteomes" id="UP000193564">
    <property type="component" value="Unassembled WGS sequence"/>
</dbReference>
<sequence length="70" mass="8088">MKSERELIDEVKNRLVAKFSDVPEGRIMIAVEEAYANFTDSLIRDFVPLLVERRVGDELRLDRSSDLAYS</sequence>
<keyword evidence="3" id="KW-1185">Reference proteome</keyword>
<organism evidence="2 3">
    <name type="scientific">Mycolicibacterium doricum</name>
    <dbReference type="NCBI Taxonomy" id="126673"/>
    <lineage>
        <taxon>Bacteria</taxon>
        <taxon>Bacillati</taxon>
        <taxon>Actinomycetota</taxon>
        <taxon>Actinomycetes</taxon>
        <taxon>Mycobacteriales</taxon>
        <taxon>Mycobacteriaceae</taxon>
        <taxon>Mycolicibacterium</taxon>
    </lineage>
</organism>
<dbReference type="NCBIfam" id="NF046112">
    <property type="entry name" value="MSMEG_6209_Nter"/>
    <property type="match status" value="1"/>
</dbReference>
<dbReference type="EMBL" id="LQOS01000013">
    <property type="protein sequence ID" value="ORV44332.1"/>
    <property type="molecule type" value="Genomic_DNA"/>
</dbReference>
<proteinExistence type="predicted"/>
<dbReference type="RefSeq" id="WP_085188235.1">
    <property type="nucleotide sequence ID" value="NZ_AP022605.1"/>
</dbReference>
<dbReference type="AlphaFoldDB" id="A0A1X1TIC5"/>
<evidence type="ECO:0000313" key="1">
    <source>
        <dbReference type="EMBL" id="BBZ09208.1"/>
    </source>
</evidence>
<dbReference type="KEGG" id="mdr:MDOR_33770"/>